<sequence length="145" mass="15981">MTLGFQEAEKRGVPNPNHFLHLHQPSQNHYYSMDGSSNNSNFGSDSTNRITYYAAAAQDRRKVEYLRSLSQGTPRRLVPAASYLGVLLCLAASLLILPLVLPPLPPPPLMLLLLLPIGILGMLMVLAFMPSNDTKDITSSSHTYM</sequence>
<keyword evidence="11 13" id="KW-0472">Membrane</keyword>
<feature type="transmembrane region" description="Helical" evidence="13">
    <location>
        <begin position="77"/>
        <end position="97"/>
    </location>
</feature>
<keyword evidence="10 13" id="KW-1133">Transmembrane helix</keyword>
<dbReference type="InterPro" id="IPR037468">
    <property type="entry name" value="ARGOS/ARL/OSR1"/>
</dbReference>
<proteinExistence type="inferred from homology"/>
<evidence type="ECO:0000256" key="8">
    <source>
        <dbReference type="ARBA" id="ARBA00022692"/>
    </source>
</evidence>
<dbReference type="GO" id="GO:0046622">
    <property type="term" value="P:positive regulation of organ growth"/>
    <property type="evidence" value="ECO:0007669"/>
    <property type="project" value="InterPro"/>
</dbReference>
<keyword evidence="12" id="KW-0539">Nucleus</keyword>
<evidence type="ECO:0000256" key="13">
    <source>
        <dbReference type="SAM" id="Phobius"/>
    </source>
</evidence>
<comment type="subcellular location">
    <subcellularLocation>
        <location evidence="4">Cytoplasm</location>
    </subcellularLocation>
    <subcellularLocation>
        <location evidence="3">Endoplasmic reticulum</location>
    </subcellularLocation>
    <subcellularLocation>
        <location evidence="2">Membrane</location>
        <topology evidence="2">Multi-pass membrane protein</topology>
    </subcellularLocation>
    <subcellularLocation>
        <location evidence="1">Nucleus</location>
    </subcellularLocation>
</comment>
<evidence type="ECO:0000256" key="4">
    <source>
        <dbReference type="ARBA" id="ARBA00004496"/>
    </source>
</evidence>
<dbReference type="STRING" id="3659.A0A0A0LHQ4"/>
<reference evidence="14 15" key="3">
    <citation type="journal article" date="2010" name="BMC Genomics">
        <title>Transcriptome sequencing and comparative analysis of cucumber flowers with different sex types.</title>
        <authorList>
            <person name="Guo S."/>
            <person name="Zheng Y."/>
            <person name="Joung J.G."/>
            <person name="Liu S."/>
            <person name="Zhang Z."/>
            <person name="Crasta O.R."/>
            <person name="Sobral B.W."/>
            <person name="Xu Y."/>
            <person name="Huang S."/>
            <person name="Fei Z."/>
        </authorList>
    </citation>
    <scope>NUCLEOTIDE SEQUENCE [LARGE SCALE GENOMIC DNA]</scope>
    <source>
        <strain evidence="15">cv. 9930</strain>
    </source>
</reference>
<keyword evidence="15" id="KW-1185">Reference proteome</keyword>
<name>A0A0A0LHQ4_CUCSA</name>
<keyword evidence="9" id="KW-0256">Endoplasmic reticulum</keyword>
<organism evidence="14 15">
    <name type="scientific">Cucumis sativus</name>
    <name type="common">Cucumber</name>
    <dbReference type="NCBI Taxonomy" id="3659"/>
    <lineage>
        <taxon>Eukaryota</taxon>
        <taxon>Viridiplantae</taxon>
        <taxon>Streptophyta</taxon>
        <taxon>Embryophyta</taxon>
        <taxon>Tracheophyta</taxon>
        <taxon>Spermatophyta</taxon>
        <taxon>Magnoliopsida</taxon>
        <taxon>eudicotyledons</taxon>
        <taxon>Gunneridae</taxon>
        <taxon>Pentapetalae</taxon>
        <taxon>rosids</taxon>
        <taxon>fabids</taxon>
        <taxon>Cucurbitales</taxon>
        <taxon>Cucurbitaceae</taxon>
        <taxon>Benincaseae</taxon>
        <taxon>Cucumis</taxon>
    </lineage>
</organism>
<keyword evidence="7" id="KW-0963">Cytoplasm</keyword>
<evidence type="ECO:0000256" key="1">
    <source>
        <dbReference type="ARBA" id="ARBA00004123"/>
    </source>
</evidence>
<evidence type="ECO:0000313" key="14">
    <source>
        <dbReference type="EMBL" id="KGN61450.1"/>
    </source>
</evidence>
<reference evidence="14 15" key="1">
    <citation type="journal article" date="2009" name="Nat. Genet.">
        <title>The genome of the cucumber, Cucumis sativus L.</title>
        <authorList>
            <person name="Huang S."/>
            <person name="Li R."/>
            <person name="Zhang Z."/>
            <person name="Li L."/>
            <person name="Gu X."/>
            <person name="Fan W."/>
            <person name="Lucas W.J."/>
            <person name="Wang X."/>
            <person name="Xie B."/>
            <person name="Ni P."/>
            <person name="Ren Y."/>
            <person name="Zhu H."/>
            <person name="Li J."/>
            <person name="Lin K."/>
            <person name="Jin W."/>
            <person name="Fei Z."/>
            <person name="Li G."/>
            <person name="Staub J."/>
            <person name="Kilian A."/>
            <person name="van der Vossen E.A."/>
            <person name="Wu Y."/>
            <person name="Guo J."/>
            <person name="He J."/>
            <person name="Jia Z."/>
            <person name="Ren Y."/>
            <person name="Tian G."/>
            <person name="Lu Y."/>
            <person name="Ruan J."/>
            <person name="Qian W."/>
            <person name="Wang M."/>
            <person name="Huang Q."/>
            <person name="Li B."/>
            <person name="Xuan Z."/>
            <person name="Cao J."/>
            <person name="Asan"/>
            <person name="Wu Z."/>
            <person name="Zhang J."/>
            <person name="Cai Q."/>
            <person name="Bai Y."/>
            <person name="Zhao B."/>
            <person name="Han Y."/>
            <person name="Li Y."/>
            <person name="Li X."/>
            <person name="Wang S."/>
            <person name="Shi Q."/>
            <person name="Liu S."/>
            <person name="Cho W.K."/>
            <person name="Kim J.Y."/>
            <person name="Xu Y."/>
            <person name="Heller-Uszynska K."/>
            <person name="Miao H."/>
            <person name="Cheng Z."/>
            <person name="Zhang S."/>
            <person name="Wu J."/>
            <person name="Yang Y."/>
            <person name="Kang H."/>
            <person name="Li M."/>
            <person name="Liang H."/>
            <person name="Ren X."/>
            <person name="Shi Z."/>
            <person name="Wen M."/>
            <person name="Jian M."/>
            <person name="Yang H."/>
            <person name="Zhang G."/>
            <person name="Yang Z."/>
            <person name="Chen R."/>
            <person name="Liu S."/>
            <person name="Li J."/>
            <person name="Ma L."/>
            <person name="Liu H."/>
            <person name="Zhou Y."/>
            <person name="Zhao J."/>
            <person name="Fang X."/>
            <person name="Li G."/>
            <person name="Fang L."/>
            <person name="Li Y."/>
            <person name="Liu D."/>
            <person name="Zheng H."/>
            <person name="Zhang Y."/>
            <person name="Qin N."/>
            <person name="Li Z."/>
            <person name="Yang G."/>
            <person name="Yang S."/>
            <person name="Bolund L."/>
            <person name="Kristiansen K."/>
            <person name="Zheng H."/>
            <person name="Li S."/>
            <person name="Zhang X."/>
            <person name="Yang H."/>
            <person name="Wang J."/>
            <person name="Sun R."/>
            <person name="Zhang B."/>
            <person name="Jiang S."/>
            <person name="Wang J."/>
            <person name="Du Y."/>
            <person name="Li S."/>
        </authorList>
    </citation>
    <scope>NUCLEOTIDE SEQUENCE [LARGE SCALE GENOMIC DNA]</scope>
    <source>
        <strain evidence="15">cv. 9930</strain>
    </source>
</reference>
<dbReference type="PANTHER" id="PTHR36023">
    <property type="entry name" value="ARGOS-LIKE PROTEIN"/>
    <property type="match status" value="1"/>
</dbReference>
<evidence type="ECO:0000256" key="7">
    <source>
        <dbReference type="ARBA" id="ARBA00022490"/>
    </source>
</evidence>
<reference evidence="14 15" key="2">
    <citation type="journal article" date="2009" name="PLoS ONE">
        <title>An integrated genetic and cytogenetic map of the cucumber genome.</title>
        <authorList>
            <person name="Ren Y."/>
            <person name="Zhang Z."/>
            <person name="Liu J."/>
            <person name="Staub J.E."/>
            <person name="Han Y."/>
            <person name="Cheng Z."/>
            <person name="Li X."/>
            <person name="Lu J."/>
            <person name="Miao H."/>
            <person name="Kang H."/>
            <person name="Xie B."/>
            <person name="Gu X."/>
            <person name="Wang X."/>
            <person name="Du Y."/>
            <person name="Jin W."/>
            <person name="Huang S."/>
        </authorList>
    </citation>
    <scope>NUCLEOTIDE SEQUENCE [LARGE SCALE GENOMIC DNA]</scope>
    <source>
        <strain evidence="15">cv. 9930</strain>
    </source>
</reference>
<dbReference type="AlphaFoldDB" id="A0A0A0LHQ4"/>
<evidence type="ECO:0000256" key="6">
    <source>
        <dbReference type="ARBA" id="ARBA00022473"/>
    </source>
</evidence>
<gene>
    <name evidence="14" type="ORF">Csa_2G123610</name>
</gene>
<dbReference type="GO" id="GO:0016020">
    <property type="term" value="C:membrane"/>
    <property type="evidence" value="ECO:0007669"/>
    <property type="project" value="UniProtKB-SubCell"/>
</dbReference>
<dbReference type="GO" id="GO:0005634">
    <property type="term" value="C:nucleus"/>
    <property type="evidence" value="ECO:0007669"/>
    <property type="project" value="UniProtKB-SubCell"/>
</dbReference>
<evidence type="ECO:0000256" key="10">
    <source>
        <dbReference type="ARBA" id="ARBA00022989"/>
    </source>
</evidence>
<dbReference type="EMBL" id="CM002923">
    <property type="protein sequence ID" value="KGN61450.1"/>
    <property type="molecule type" value="Genomic_DNA"/>
</dbReference>
<dbReference type="Proteomes" id="UP000029981">
    <property type="component" value="Chromosome 2"/>
</dbReference>
<evidence type="ECO:0000313" key="15">
    <source>
        <dbReference type="Proteomes" id="UP000029981"/>
    </source>
</evidence>
<evidence type="ECO:0008006" key="16">
    <source>
        <dbReference type="Google" id="ProtNLM"/>
    </source>
</evidence>
<evidence type="ECO:0000256" key="11">
    <source>
        <dbReference type="ARBA" id="ARBA00023136"/>
    </source>
</evidence>
<evidence type="ECO:0000256" key="2">
    <source>
        <dbReference type="ARBA" id="ARBA00004141"/>
    </source>
</evidence>
<keyword evidence="6" id="KW-0217">Developmental protein</keyword>
<protein>
    <recommendedName>
        <fullName evidence="16">ARGOS-like protein</fullName>
    </recommendedName>
</protein>
<evidence type="ECO:0000256" key="5">
    <source>
        <dbReference type="ARBA" id="ARBA00006891"/>
    </source>
</evidence>
<dbReference type="GO" id="GO:0005783">
    <property type="term" value="C:endoplasmic reticulum"/>
    <property type="evidence" value="ECO:0007669"/>
    <property type="project" value="UniProtKB-SubCell"/>
</dbReference>
<reference evidence="14 15" key="4">
    <citation type="journal article" date="2011" name="BMC Genomics">
        <title>RNA-Seq improves annotation of protein-coding genes in the cucumber genome.</title>
        <authorList>
            <person name="Li Z."/>
            <person name="Zhang Z."/>
            <person name="Yan P."/>
            <person name="Huang S."/>
            <person name="Fei Z."/>
            <person name="Lin K."/>
        </authorList>
    </citation>
    <scope>NUCLEOTIDE SEQUENCE [LARGE SCALE GENOMIC DNA]</scope>
    <source>
        <strain evidence="15">cv. 9930</strain>
    </source>
</reference>
<dbReference type="PANTHER" id="PTHR36023:SF3">
    <property type="entry name" value="ARGOS-LIKE PROTEIN"/>
    <property type="match status" value="1"/>
</dbReference>
<accession>A0A0A0LHQ4</accession>
<keyword evidence="8 13" id="KW-0812">Transmembrane</keyword>
<evidence type="ECO:0000256" key="9">
    <source>
        <dbReference type="ARBA" id="ARBA00022824"/>
    </source>
</evidence>
<feature type="transmembrane region" description="Helical" evidence="13">
    <location>
        <begin position="109"/>
        <end position="129"/>
    </location>
</feature>
<dbReference type="Gramene" id="KGN61450">
    <property type="protein sequence ID" value="KGN61450"/>
    <property type="gene ID" value="Csa_2G123610"/>
</dbReference>
<dbReference type="GO" id="GO:0009725">
    <property type="term" value="P:response to hormone"/>
    <property type="evidence" value="ECO:0007669"/>
    <property type="project" value="UniProtKB-ARBA"/>
</dbReference>
<evidence type="ECO:0000256" key="3">
    <source>
        <dbReference type="ARBA" id="ARBA00004240"/>
    </source>
</evidence>
<evidence type="ECO:0000256" key="12">
    <source>
        <dbReference type="ARBA" id="ARBA00023242"/>
    </source>
</evidence>
<comment type="similarity">
    <text evidence="5">Belongs to the plant organ size related (OSR) protein family.</text>
</comment>